<evidence type="ECO:0000256" key="3">
    <source>
        <dbReference type="ARBA" id="ARBA00009479"/>
    </source>
</evidence>
<dbReference type="NCBIfam" id="TIGR00038">
    <property type="entry name" value="efp"/>
    <property type="match status" value="1"/>
</dbReference>
<dbReference type="Proteomes" id="UP000176583">
    <property type="component" value="Unassembled WGS sequence"/>
</dbReference>
<dbReference type="InterPro" id="IPR001059">
    <property type="entry name" value="Transl_elong_P/YeiP_cen"/>
</dbReference>
<dbReference type="SMART" id="SM01185">
    <property type="entry name" value="EFP"/>
    <property type="match status" value="1"/>
</dbReference>
<dbReference type="InterPro" id="IPR015365">
    <property type="entry name" value="Elong-fact-P_C"/>
</dbReference>
<accession>A0A1F4UI98</accession>
<evidence type="ECO:0000256" key="1">
    <source>
        <dbReference type="ARBA" id="ARBA00004496"/>
    </source>
</evidence>
<dbReference type="InterPro" id="IPR011768">
    <property type="entry name" value="Transl_elongation_fac_P"/>
</dbReference>
<comment type="subcellular location">
    <subcellularLocation>
        <location evidence="1 7">Cytoplasm</location>
    </subcellularLocation>
</comment>
<dbReference type="STRING" id="1802613.A2V54_00525"/>
<dbReference type="HAMAP" id="MF_00141">
    <property type="entry name" value="EF_P"/>
    <property type="match status" value="1"/>
</dbReference>
<dbReference type="Gene3D" id="2.30.30.30">
    <property type="match status" value="1"/>
</dbReference>
<dbReference type="FunFam" id="2.30.30.30:FF:000003">
    <property type="entry name" value="Elongation factor P"/>
    <property type="match status" value="1"/>
</dbReference>
<dbReference type="PROSITE" id="PS01275">
    <property type="entry name" value="EFP"/>
    <property type="match status" value="1"/>
</dbReference>
<dbReference type="Gene3D" id="2.40.50.140">
    <property type="entry name" value="Nucleic acid-binding proteins"/>
    <property type="match status" value="2"/>
</dbReference>
<evidence type="ECO:0000256" key="2">
    <source>
        <dbReference type="ARBA" id="ARBA00004815"/>
    </source>
</evidence>
<dbReference type="AlphaFoldDB" id="A0A1F4UI98"/>
<reference evidence="12 13" key="1">
    <citation type="journal article" date="2016" name="Nat. Commun.">
        <title>Thousands of microbial genomes shed light on interconnected biogeochemical processes in an aquifer system.</title>
        <authorList>
            <person name="Anantharaman K."/>
            <person name="Brown C.T."/>
            <person name="Hug L.A."/>
            <person name="Sharon I."/>
            <person name="Castelle C.J."/>
            <person name="Probst A.J."/>
            <person name="Thomas B.C."/>
            <person name="Singh A."/>
            <person name="Wilkins M.J."/>
            <person name="Karaoz U."/>
            <person name="Brodie E.L."/>
            <person name="Williams K.H."/>
            <person name="Hubbard S.S."/>
            <person name="Banfield J.F."/>
        </authorList>
    </citation>
    <scope>NUCLEOTIDE SEQUENCE [LARGE SCALE GENOMIC DNA]</scope>
</reference>
<dbReference type="PIRSF" id="PIRSF005901">
    <property type="entry name" value="EF-P"/>
    <property type="match status" value="1"/>
</dbReference>
<dbReference type="FunFam" id="2.40.50.140:FF:000004">
    <property type="entry name" value="Elongation factor P"/>
    <property type="match status" value="1"/>
</dbReference>
<evidence type="ECO:0000256" key="7">
    <source>
        <dbReference type="HAMAP-Rule" id="MF_00141"/>
    </source>
</evidence>
<comment type="similarity">
    <text evidence="3 7 9">Belongs to the elongation factor P family.</text>
</comment>
<dbReference type="InterPro" id="IPR008991">
    <property type="entry name" value="Translation_prot_SH3-like_sf"/>
</dbReference>
<evidence type="ECO:0000256" key="4">
    <source>
        <dbReference type="ARBA" id="ARBA00022490"/>
    </source>
</evidence>
<dbReference type="PANTHER" id="PTHR30053:SF12">
    <property type="entry name" value="ELONGATION FACTOR P (EF-P) FAMILY PROTEIN"/>
    <property type="match status" value="1"/>
</dbReference>
<dbReference type="GO" id="GO:0043043">
    <property type="term" value="P:peptide biosynthetic process"/>
    <property type="evidence" value="ECO:0007669"/>
    <property type="project" value="InterPro"/>
</dbReference>
<comment type="function">
    <text evidence="7">Involved in peptide bond synthesis. Stimulates efficient translation and peptide-bond synthesis on native or reconstituted 70S ribosomes in vitro. Probably functions indirectly by altering the affinity of the ribosome for aminoacyl-tRNA, thus increasing their reactivity as acceptors for peptidyl transferase.</text>
</comment>
<evidence type="ECO:0000256" key="6">
    <source>
        <dbReference type="ARBA" id="ARBA00022917"/>
    </source>
</evidence>
<dbReference type="SUPFAM" id="SSF50104">
    <property type="entry name" value="Translation proteins SH3-like domain"/>
    <property type="match status" value="1"/>
</dbReference>
<comment type="caution">
    <text evidence="12">The sequence shown here is derived from an EMBL/GenBank/DDBJ whole genome shotgun (WGS) entry which is preliminary data.</text>
</comment>
<keyword evidence="5 7" id="KW-0251">Elongation factor</keyword>
<keyword evidence="4 7" id="KW-0963">Cytoplasm</keyword>
<evidence type="ECO:0000313" key="13">
    <source>
        <dbReference type="Proteomes" id="UP000176583"/>
    </source>
</evidence>
<dbReference type="UniPathway" id="UPA00345"/>
<dbReference type="InterPro" id="IPR020599">
    <property type="entry name" value="Transl_elong_fac_P/YeiP"/>
</dbReference>
<evidence type="ECO:0000256" key="5">
    <source>
        <dbReference type="ARBA" id="ARBA00022768"/>
    </source>
</evidence>
<dbReference type="SUPFAM" id="SSF50249">
    <property type="entry name" value="Nucleic acid-binding proteins"/>
    <property type="match status" value="2"/>
</dbReference>
<dbReference type="GO" id="GO:0005829">
    <property type="term" value="C:cytosol"/>
    <property type="evidence" value="ECO:0007669"/>
    <property type="project" value="UniProtKB-ARBA"/>
</dbReference>
<comment type="pathway">
    <text evidence="2 7">Protein biosynthesis; polypeptide chain elongation.</text>
</comment>
<dbReference type="InterPro" id="IPR013185">
    <property type="entry name" value="Transl_elong_KOW-like"/>
</dbReference>
<evidence type="ECO:0000256" key="8">
    <source>
        <dbReference type="NCBIfam" id="TIGR00038"/>
    </source>
</evidence>
<gene>
    <name evidence="7" type="primary">efp</name>
    <name evidence="12" type="ORF">A2V54_00525</name>
</gene>
<feature type="domain" description="Translation elongation factor P/YeiP central" evidence="11">
    <location>
        <begin position="67"/>
        <end position="121"/>
    </location>
</feature>
<evidence type="ECO:0000259" key="11">
    <source>
        <dbReference type="SMART" id="SM01185"/>
    </source>
</evidence>
<feature type="domain" description="Elongation factor P C-terminal" evidence="10">
    <location>
        <begin position="129"/>
        <end position="184"/>
    </location>
</feature>
<dbReference type="SMART" id="SM00841">
    <property type="entry name" value="Elong-fact-P_C"/>
    <property type="match status" value="1"/>
</dbReference>
<dbReference type="GO" id="GO:0003746">
    <property type="term" value="F:translation elongation factor activity"/>
    <property type="evidence" value="ECO:0007669"/>
    <property type="project" value="UniProtKB-UniRule"/>
</dbReference>
<evidence type="ECO:0000256" key="9">
    <source>
        <dbReference type="RuleBase" id="RU004389"/>
    </source>
</evidence>
<dbReference type="CDD" id="cd04470">
    <property type="entry name" value="S1_EF-P_repeat_1"/>
    <property type="match status" value="1"/>
</dbReference>
<dbReference type="InterPro" id="IPR013852">
    <property type="entry name" value="Transl_elong_P/YeiP_CS"/>
</dbReference>
<evidence type="ECO:0000259" key="10">
    <source>
        <dbReference type="SMART" id="SM00841"/>
    </source>
</evidence>
<dbReference type="Pfam" id="PF01132">
    <property type="entry name" value="EFP"/>
    <property type="match status" value="1"/>
</dbReference>
<keyword evidence="6 7" id="KW-0648">Protein biosynthesis</keyword>
<sequence length="186" mass="20428">MLSVTELRKGAVFVEQGKPYAVVEYQHIKVGRGSATIKVKARDLKSGSVLEKTFISGATVEEGEVERRKAQYLYSDEKNLNFMDPNSFEQFPISKSIGGGGEKFLKEGTEVFLQVFQGEPINVELPLKVNLKVTEAPPGEKGDTKQGGSKEAMVETGYRLRVPMFVSVGETIQINTETGEYAGRSS</sequence>
<dbReference type="InterPro" id="IPR014722">
    <property type="entry name" value="Rib_uL2_dom2"/>
</dbReference>
<dbReference type="EMBL" id="MEUW01000013">
    <property type="protein sequence ID" value="OGC44691.1"/>
    <property type="molecule type" value="Genomic_DNA"/>
</dbReference>
<evidence type="ECO:0000313" key="12">
    <source>
        <dbReference type="EMBL" id="OGC44691.1"/>
    </source>
</evidence>
<dbReference type="NCBIfam" id="NF001810">
    <property type="entry name" value="PRK00529.1"/>
    <property type="match status" value="1"/>
</dbReference>
<dbReference type="PANTHER" id="PTHR30053">
    <property type="entry name" value="ELONGATION FACTOR P"/>
    <property type="match status" value="1"/>
</dbReference>
<dbReference type="Pfam" id="PF08207">
    <property type="entry name" value="EFP_N"/>
    <property type="match status" value="1"/>
</dbReference>
<dbReference type="InterPro" id="IPR012340">
    <property type="entry name" value="NA-bd_OB-fold"/>
</dbReference>
<dbReference type="CDD" id="cd05794">
    <property type="entry name" value="S1_EF-P_repeat_2"/>
    <property type="match status" value="1"/>
</dbReference>
<dbReference type="FunFam" id="2.40.50.140:FF:000009">
    <property type="entry name" value="Elongation factor P"/>
    <property type="match status" value="1"/>
</dbReference>
<proteinExistence type="inferred from homology"/>
<name>A0A1F4UI98_UNCKA</name>
<dbReference type="Pfam" id="PF09285">
    <property type="entry name" value="Elong-fact-P_C"/>
    <property type="match status" value="1"/>
</dbReference>
<protein>
    <recommendedName>
        <fullName evidence="7 8">Elongation factor P</fullName>
        <shortName evidence="7">EF-P</shortName>
    </recommendedName>
</protein>
<organism evidence="12 13">
    <name type="scientific">candidate division WWE3 bacterium RBG_19FT_COMBO_53_11</name>
    <dbReference type="NCBI Taxonomy" id="1802613"/>
    <lineage>
        <taxon>Bacteria</taxon>
        <taxon>Katanobacteria</taxon>
    </lineage>
</organism>